<feature type="compositionally biased region" description="Low complexity" evidence="1">
    <location>
        <begin position="96"/>
        <end position="105"/>
    </location>
</feature>
<dbReference type="InParanoid" id="A8PF15"/>
<dbReference type="AlphaFoldDB" id="A8PF15"/>
<evidence type="ECO:0000313" key="3">
    <source>
        <dbReference type="Proteomes" id="UP000001861"/>
    </source>
</evidence>
<dbReference type="OMA" id="NEHHISH"/>
<accession>A8PF15</accession>
<feature type="compositionally biased region" description="Pro residues" evidence="1">
    <location>
        <begin position="106"/>
        <end position="116"/>
    </location>
</feature>
<feature type="compositionally biased region" description="Polar residues" evidence="1">
    <location>
        <begin position="251"/>
        <end position="261"/>
    </location>
</feature>
<evidence type="ECO:0000313" key="2">
    <source>
        <dbReference type="EMBL" id="EAU80952.1"/>
    </source>
</evidence>
<proteinExistence type="predicted"/>
<dbReference type="EMBL" id="AACS02000008">
    <property type="protein sequence ID" value="EAU80952.1"/>
    <property type="molecule type" value="Genomic_DNA"/>
</dbReference>
<dbReference type="GeneID" id="6017554"/>
<gene>
    <name evidence="2" type="ORF">CC1G_03128</name>
</gene>
<dbReference type="VEuPathDB" id="FungiDB:CC1G_03128"/>
<organism evidence="2 3">
    <name type="scientific">Coprinopsis cinerea (strain Okayama-7 / 130 / ATCC MYA-4618 / FGSC 9003)</name>
    <name type="common">Inky cap fungus</name>
    <name type="synonym">Hormographiella aspergillata</name>
    <dbReference type="NCBI Taxonomy" id="240176"/>
    <lineage>
        <taxon>Eukaryota</taxon>
        <taxon>Fungi</taxon>
        <taxon>Dikarya</taxon>
        <taxon>Basidiomycota</taxon>
        <taxon>Agaricomycotina</taxon>
        <taxon>Agaricomycetes</taxon>
        <taxon>Agaricomycetidae</taxon>
        <taxon>Agaricales</taxon>
        <taxon>Agaricineae</taxon>
        <taxon>Psathyrellaceae</taxon>
        <taxon>Coprinopsis</taxon>
    </lineage>
</organism>
<keyword evidence="3" id="KW-1185">Reference proteome</keyword>
<sequence length="566" mass="62635">MDATSLLLNILSVARGIHTWLDQLQAKKDKTRQLHWRVKTLIDTLFPLLEFHHANIHQVHHSTHSGQGFERKGQELRVSNADSGFSFYGADSDNLNLKKSPSSSPKSPPQPSPPLSPSNLTNNELTDLFLELAQILSGIRTHLSAYRASSKLKLTTLMDFVNPAVLIGRLEDDEKRLSRWIELFTLKLHVMNSIGGSQMSPSSPNNSGRTSWLHCGTTKYDKNSDSDSDSDVTLFGGERTTIATGRGGKPRQTSTNSTTKLDSSESDVDMFWDICVGQDFLVTSPAEFLTGLRCWIRRDLDEFTCAALLMALDPDGLGPITRKSVLAEVRHLSLKDYVLQSKCPDPIRTSSPIPFDNDSDDTATLADDNSDAETVVEGMDPDDFAEDTILQPTLVWIDDRMSNNQQEISYAESLGIQVITLPSSSVARFWIEQNEPSLRKLDSTNNLSFITDNARWEGPAPSASHSPDHLFLNLSAGESILRFARAKRLRCPVLVYCGASIVVTDYVKLYNRAASTQSSDVCKRFIESLGLGCKGRVEGRRGDGRGELDWTQFAARRGQGIGISVK</sequence>
<dbReference type="eggNOG" id="ENOG502SRBJ">
    <property type="taxonomic scope" value="Eukaryota"/>
</dbReference>
<dbReference type="OrthoDB" id="3254241at2759"/>
<dbReference type="RefSeq" id="XP_001840899.1">
    <property type="nucleotide sequence ID" value="XM_001840847.1"/>
</dbReference>
<feature type="region of interest" description="Disordered" evidence="1">
    <location>
        <begin position="96"/>
        <end position="120"/>
    </location>
</feature>
<name>A8PF15_COPC7</name>
<dbReference type="STRING" id="240176.A8PF15"/>
<evidence type="ECO:0000256" key="1">
    <source>
        <dbReference type="SAM" id="MobiDB-lite"/>
    </source>
</evidence>
<protein>
    <submittedName>
        <fullName evidence="2">Uncharacterized protein</fullName>
    </submittedName>
</protein>
<feature type="region of interest" description="Disordered" evidence="1">
    <location>
        <begin position="240"/>
        <end position="263"/>
    </location>
</feature>
<dbReference type="Proteomes" id="UP000001861">
    <property type="component" value="Unassembled WGS sequence"/>
</dbReference>
<reference evidence="2 3" key="1">
    <citation type="journal article" date="2010" name="Proc. Natl. Acad. Sci. U.S.A.">
        <title>Insights into evolution of multicellular fungi from the assembled chromosomes of the mushroom Coprinopsis cinerea (Coprinus cinereus).</title>
        <authorList>
            <person name="Stajich J.E."/>
            <person name="Wilke S.K."/>
            <person name="Ahren D."/>
            <person name="Au C.H."/>
            <person name="Birren B.W."/>
            <person name="Borodovsky M."/>
            <person name="Burns C."/>
            <person name="Canback B."/>
            <person name="Casselton L.A."/>
            <person name="Cheng C.K."/>
            <person name="Deng J."/>
            <person name="Dietrich F.S."/>
            <person name="Fargo D.C."/>
            <person name="Farman M.L."/>
            <person name="Gathman A.C."/>
            <person name="Goldberg J."/>
            <person name="Guigo R."/>
            <person name="Hoegger P.J."/>
            <person name="Hooker J.B."/>
            <person name="Huggins A."/>
            <person name="James T.Y."/>
            <person name="Kamada T."/>
            <person name="Kilaru S."/>
            <person name="Kodira C."/>
            <person name="Kues U."/>
            <person name="Kupfer D."/>
            <person name="Kwan H.S."/>
            <person name="Lomsadze A."/>
            <person name="Li W."/>
            <person name="Lilly W.W."/>
            <person name="Ma L.J."/>
            <person name="Mackey A.J."/>
            <person name="Manning G."/>
            <person name="Martin F."/>
            <person name="Muraguchi H."/>
            <person name="Natvig D.O."/>
            <person name="Palmerini H."/>
            <person name="Ramesh M.A."/>
            <person name="Rehmeyer C.J."/>
            <person name="Roe B.A."/>
            <person name="Shenoy N."/>
            <person name="Stanke M."/>
            <person name="Ter-Hovhannisyan V."/>
            <person name="Tunlid A."/>
            <person name="Velagapudi R."/>
            <person name="Vision T.J."/>
            <person name="Zeng Q."/>
            <person name="Zolan M.E."/>
            <person name="Pukkila P.J."/>
        </authorList>
    </citation>
    <scope>NUCLEOTIDE SEQUENCE [LARGE SCALE GENOMIC DNA]</scope>
    <source>
        <strain evidence="3">Okayama-7 / 130 / ATCC MYA-4618 / FGSC 9003</strain>
    </source>
</reference>
<comment type="caution">
    <text evidence="2">The sequence shown here is derived from an EMBL/GenBank/DDBJ whole genome shotgun (WGS) entry which is preliminary data.</text>
</comment>
<dbReference type="KEGG" id="cci:CC1G_03128"/>